<feature type="transmembrane region" description="Helical" evidence="1">
    <location>
        <begin position="374"/>
        <end position="396"/>
    </location>
</feature>
<keyword evidence="3" id="KW-0378">Hydrolase</keyword>
<keyword evidence="3" id="KW-0645">Protease</keyword>
<dbReference type="Proteomes" id="UP001519293">
    <property type="component" value="Unassembled WGS sequence"/>
</dbReference>
<feature type="transmembrane region" description="Helical" evidence="1">
    <location>
        <begin position="323"/>
        <end position="345"/>
    </location>
</feature>
<feature type="transmembrane region" description="Helical" evidence="1">
    <location>
        <begin position="175"/>
        <end position="197"/>
    </location>
</feature>
<feature type="transmembrane region" description="Helical" evidence="1">
    <location>
        <begin position="70"/>
        <end position="92"/>
    </location>
</feature>
<feature type="domain" description="CAAX prenyl protease 2/Lysostaphin resistance protein A-like" evidence="2">
    <location>
        <begin position="258"/>
        <end position="365"/>
    </location>
</feature>
<keyword evidence="4" id="KW-1185">Reference proteome</keyword>
<evidence type="ECO:0000313" key="4">
    <source>
        <dbReference type="Proteomes" id="UP001519293"/>
    </source>
</evidence>
<feature type="transmembrane region" description="Helical" evidence="1">
    <location>
        <begin position="12"/>
        <end position="35"/>
    </location>
</feature>
<name>A0ABS4RBE3_9BACI</name>
<proteinExistence type="predicted"/>
<accession>A0ABS4RBE3</accession>
<reference evidence="3 4" key="1">
    <citation type="submission" date="2021-03" db="EMBL/GenBank/DDBJ databases">
        <title>Genomic Encyclopedia of Type Strains, Phase IV (KMG-IV): sequencing the most valuable type-strain genomes for metagenomic binning, comparative biology and taxonomic classification.</title>
        <authorList>
            <person name="Goeker M."/>
        </authorList>
    </citation>
    <scope>NUCLEOTIDE SEQUENCE [LARGE SCALE GENOMIC DNA]</scope>
    <source>
        <strain evidence="3 4">DSM 26675</strain>
    </source>
</reference>
<feature type="transmembrane region" description="Helical" evidence="1">
    <location>
        <begin position="294"/>
        <end position="311"/>
    </location>
</feature>
<keyword evidence="1" id="KW-0472">Membrane</keyword>
<evidence type="ECO:0000313" key="3">
    <source>
        <dbReference type="EMBL" id="MBP2240223.1"/>
    </source>
</evidence>
<evidence type="ECO:0000256" key="1">
    <source>
        <dbReference type="SAM" id="Phobius"/>
    </source>
</evidence>
<feature type="transmembrane region" description="Helical" evidence="1">
    <location>
        <begin position="132"/>
        <end position="155"/>
    </location>
</feature>
<dbReference type="GO" id="GO:0006508">
    <property type="term" value="P:proteolysis"/>
    <property type="evidence" value="ECO:0007669"/>
    <property type="project" value="UniProtKB-KW"/>
</dbReference>
<sequence>MKVFSRWTINKNLALFIILTVGLLFIGSVCTAIIANKYFQSPYFMEYESLLLAGLFLLFSVFLYFKGKYVYIYTIFIYLFFFSSQILMILGLLHNSNFFMYTLSAIYLLVSILFIIHIKNIDIFRTYHVTKLSNLIISIILIFVFEISVTLFIFLRSDLIQKLIFSIPSDIIYVIPWNLLTSTISLCGCLLIIRYIMKMRIKDLFREIGIFSIRDFKIGFIVIIIIIVLLQIEGVFINLFFEYPYSAKYVTSNSWKESLTFFLDFLGVGMHEEIIYRGFLFYTVYCAIDKNKQSLFNLIMVIILSQALFSVSHLPRMLILFDFYSILDIILGLLQYFAFGIFFLICYIRTKSIYAVIFIHTLYNYGGTQYSVEFLGFLASHAPFTIFFVITLLLFWDHIPRVRNRKTRKTTYSNETQTQT</sequence>
<keyword evidence="1" id="KW-0812">Transmembrane</keyword>
<protein>
    <submittedName>
        <fullName evidence="3">Membrane protease YdiL (CAAX protease family)</fullName>
    </submittedName>
</protein>
<feature type="transmembrane region" description="Helical" evidence="1">
    <location>
        <begin position="218"/>
        <end position="241"/>
    </location>
</feature>
<feature type="transmembrane region" description="Helical" evidence="1">
    <location>
        <begin position="261"/>
        <end position="282"/>
    </location>
</feature>
<gene>
    <name evidence="3" type="ORF">J2Z40_000776</name>
</gene>
<feature type="transmembrane region" description="Helical" evidence="1">
    <location>
        <begin position="98"/>
        <end position="120"/>
    </location>
</feature>
<dbReference type="RefSeq" id="WP_066393796.1">
    <property type="nucleotide sequence ID" value="NZ_JAGIKZ010000002.1"/>
</dbReference>
<evidence type="ECO:0000259" key="2">
    <source>
        <dbReference type="Pfam" id="PF02517"/>
    </source>
</evidence>
<feature type="transmembrane region" description="Helical" evidence="1">
    <location>
        <begin position="352"/>
        <end position="368"/>
    </location>
</feature>
<dbReference type="EMBL" id="JAGIKZ010000002">
    <property type="protein sequence ID" value="MBP2240223.1"/>
    <property type="molecule type" value="Genomic_DNA"/>
</dbReference>
<comment type="caution">
    <text evidence="3">The sequence shown here is derived from an EMBL/GenBank/DDBJ whole genome shotgun (WGS) entry which is preliminary data.</text>
</comment>
<dbReference type="Pfam" id="PF02517">
    <property type="entry name" value="Rce1-like"/>
    <property type="match status" value="1"/>
</dbReference>
<dbReference type="InterPro" id="IPR003675">
    <property type="entry name" value="Rce1/LyrA-like_dom"/>
</dbReference>
<keyword evidence="1" id="KW-1133">Transmembrane helix</keyword>
<organism evidence="3 4">
    <name type="scientific">Cytobacillus eiseniae</name>
    <dbReference type="NCBI Taxonomy" id="762947"/>
    <lineage>
        <taxon>Bacteria</taxon>
        <taxon>Bacillati</taxon>
        <taxon>Bacillota</taxon>
        <taxon>Bacilli</taxon>
        <taxon>Bacillales</taxon>
        <taxon>Bacillaceae</taxon>
        <taxon>Cytobacillus</taxon>
    </lineage>
</organism>
<feature type="transmembrane region" description="Helical" evidence="1">
    <location>
        <begin position="47"/>
        <end position="65"/>
    </location>
</feature>
<dbReference type="GO" id="GO:0008233">
    <property type="term" value="F:peptidase activity"/>
    <property type="evidence" value="ECO:0007669"/>
    <property type="project" value="UniProtKB-KW"/>
</dbReference>